<dbReference type="Proteomes" id="UP000789508">
    <property type="component" value="Unassembled WGS sequence"/>
</dbReference>
<keyword evidence="3" id="KW-1185">Reference proteome</keyword>
<evidence type="ECO:0000313" key="3">
    <source>
        <dbReference type="Proteomes" id="UP000789508"/>
    </source>
</evidence>
<organism evidence="2 3">
    <name type="scientific">Ambispora leptoticha</name>
    <dbReference type="NCBI Taxonomy" id="144679"/>
    <lineage>
        <taxon>Eukaryota</taxon>
        <taxon>Fungi</taxon>
        <taxon>Fungi incertae sedis</taxon>
        <taxon>Mucoromycota</taxon>
        <taxon>Glomeromycotina</taxon>
        <taxon>Glomeromycetes</taxon>
        <taxon>Archaeosporales</taxon>
        <taxon>Ambisporaceae</taxon>
        <taxon>Ambispora</taxon>
    </lineage>
</organism>
<feature type="non-terminal residue" evidence="2">
    <location>
        <position position="71"/>
    </location>
</feature>
<dbReference type="AlphaFoldDB" id="A0A9N9P041"/>
<proteinExistence type="predicted"/>
<name>A0A9N9P041_9GLOM</name>
<sequence length="71" mass="8075">CVTMISDTSYCYAYTITTLGRDGLVFKLYNTVLLANPPLRNLEEFRERSLYNDAPDPDVKRRSPATECAKP</sequence>
<reference evidence="2" key="1">
    <citation type="submission" date="2021-06" db="EMBL/GenBank/DDBJ databases">
        <authorList>
            <person name="Kallberg Y."/>
            <person name="Tangrot J."/>
            <person name="Rosling A."/>
        </authorList>
    </citation>
    <scope>NUCLEOTIDE SEQUENCE</scope>
    <source>
        <strain evidence="2">FL130A</strain>
    </source>
</reference>
<evidence type="ECO:0000256" key="1">
    <source>
        <dbReference type="SAM" id="MobiDB-lite"/>
    </source>
</evidence>
<gene>
    <name evidence="2" type="ORF">ALEPTO_LOCUS14461</name>
</gene>
<feature type="non-terminal residue" evidence="2">
    <location>
        <position position="1"/>
    </location>
</feature>
<dbReference type="EMBL" id="CAJVPS010056366">
    <property type="protein sequence ID" value="CAG8777062.1"/>
    <property type="molecule type" value="Genomic_DNA"/>
</dbReference>
<evidence type="ECO:0000313" key="2">
    <source>
        <dbReference type="EMBL" id="CAG8777062.1"/>
    </source>
</evidence>
<feature type="region of interest" description="Disordered" evidence="1">
    <location>
        <begin position="52"/>
        <end position="71"/>
    </location>
</feature>
<protein>
    <submittedName>
        <fullName evidence="2">4075_t:CDS:1</fullName>
    </submittedName>
</protein>
<comment type="caution">
    <text evidence="2">The sequence shown here is derived from an EMBL/GenBank/DDBJ whole genome shotgun (WGS) entry which is preliminary data.</text>
</comment>
<accession>A0A9N9P041</accession>